<evidence type="ECO:0000313" key="1">
    <source>
        <dbReference type="EMBL" id="GAH04473.1"/>
    </source>
</evidence>
<gene>
    <name evidence="1" type="ORF">S01H4_44226</name>
</gene>
<dbReference type="Gene3D" id="3.20.20.210">
    <property type="match status" value="1"/>
</dbReference>
<dbReference type="EMBL" id="BART01024499">
    <property type="protein sequence ID" value="GAH04473.1"/>
    <property type="molecule type" value="Genomic_DNA"/>
</dbReference>
<reference evidence="1" key="1">
    <citation type="journal article" date="2014" name="Front. Microbiol.">
        <title>High frequency of phylogenetically diverse reductive dehalogenase-homologous genes in deep subseafloor sedimentary metagenomes.</title>
        <authorList>
            <person name="Kawai M."/>
            <person name="Futagami T."/>
            <person name="Toyoda A."/>
            <person name="Takaki Y."/>
            <person name="Nishi S."/>
            <person name="Hori S."/>
            <person name="Arai W."/>
            <person name="Tsubouchi T."/>
            <person name="Morono Y."/>
            <person name="Uchiyama I."/>
            <person name="Ito T."/>
            <person name="Fujiyama A."/>
            <person name="Inagaki F."/>
            <person name="Takami H."/>
        </authorList>
    </citation>
    <scope>NUCLEOTIDE SEQUENCE</scope>
    <source>
        <strain evidence="1">Expedition CK06-06</strain>
    </source>
</reference>
<sequence length="94" mass="10643">MIGIDPVEGKGTDLDIIKEKFLSKKRALWGGVSGPVTIENGTEFEVVEATKKALELLGKSGGFILSPVDNVREETENVWRNTYKFIETWKKFRR</sequence>
<organism evidence="1">
    <name type="scientific">marine sediment metagenome</name>
    <dbReference type="NCBI Taxonomy" id="412755"/>
    <lineage>
        <taxon>unclassified sequences</taxon>
        <taxon>metagenomes</taxon>
        <taxon>ecological metagenomes</taxon>
    </lineage>
</organism>
<accession>X1E765</accession>
<proteinExistence type="predicted"/>
<dbReference type="SUPFAM" id="SSF51726">
    <property type="entry name" value="UROD/MetE-like"/>
    <property type="match status" value="1"/>
</dbReference>
<comment type="caution">
    <text evidence="1">The sequence shown here is derived from an EMBL/GenBank/DDBJ whole genome shotgun (WGS) entry which is preliminary data.</text>
</comment>
<name>X1E765_9ZZZZ</name>
<dbReference type="AlphaFoldDB" id="X1E765"/>
<dbReference type="InterPro" id="IPR038071">
    <property type="entry name" value="UROD/MetE-like_sf"/>
</dbReference>
<evidence type="ECO:0008006" key="2">
    <source>
        <dbReference type="Google" id="ProtNLM"/>
    </source>
</evidence>
<protein>
    <recommendedName>
        <fullName evidence="2">Uroporphyrinogen decarboxylase (URO-D) domain-containing protein</fullName>
    </recommendedName>
</protein>